<dbReference type="InterPro" id="IPR014940">
    <property type="entry name" value="BAAT_C"/>
</dbReference>
<protein>
    <submittedName>
        <fullName evidence="2">Acyl-CoA thioesterase 1</fullName>
    </submittedName>
</protein>
<reference evidence="2 3" key="1">
    <citation type="submission" date="2018-06" db="EMBL/GenBank/DDBJ databases">
        <authorList>
            <consortium name="Pathogen Informatics"/>
            <person name="Doyle S."/>
        </authorList>
    </citation>
    <scope>NUCLEOTIDE SEQUENCE [LARGE SCALE GENOMIC DNA]</scope>
    <source>
        <strain evidence="2 3">NCTC12958</strain>
    </source>
</reference>
<evidence type="ECO:0000259" key="1">
    <source>
        <dbReference type="Pfam" id="PF08840"/>
    </source>
</evidence>
<evidence type="ECO:0000313" key="2">
    <source>
        <dbReference type="EMBL" id="SQF24163.1"/>
    </source>
</evidence>
<dbReference type="PANTHER" id="PTHR10824:SF4">
    <property type="entry name" value="ACYL-COENZYME A THIOESTERASE 1-LIKE"/>
    <property type="match status" value="1"/>
</dbReference>
<dbReference type="InterPro" id="IPR029058">
    <property type="entry name" value="AB_hydrolase_fold"/>
</dbReference>
<dbReference type="GO" id="GO:0006631">
    <property type="term" value="P:fatty acid metabolic process"/>
    <property type="evidence" value="ECO:0007669"/>
    <property type="project" value="TreeGrafter"/>
</dbReference>
<dbReference type="SUPFAM" id="SSF53474">
    <property type="entry name" value="alpha/beta-Hydrolases"/>
    <property type="match status" value="1"/>
</dbReference>
<dbReference type="AlphaFoldDB" id="A0A2X3UZW5"/>
<name>A0A2X3UZW5_STRTR</name>
<dbReference type="GO" id="GO:0006637">
    <property type="term" value="P:acyl-CoA metabolic process"/>
    <property type="evidence" value="ECO:0007669"/>
    <property type="project" value="TreeGrafter"/>
</dbReference>
<feature type="domain" description="BAAT/Acyl-CoA thioester hydrolase C-terminal" evidence="1">
    <location>
        <begin position="93"/>
        <end position="231"/>
    </location>
</feature>
<proteinExistence type="predicted"/>
<sequence length="249" mass="28671">MQGNTVIAERTFTRHYMSLQISHQDIYGKHFQVRLFYDKKAIKTPALIIVSGSEGRIEKAQNIAQLLSSRGYICLAIAYFGLEELPKHLKRIPLECLVEAKSYLRQYPQVDSERIGIYGRSKGAELVLVEEILFNDVQCLVLNSPSDVVYEGIEGKWNSHTSSWTHLQKELPYQKFRLRDYLFSKLFRKPIPKDCSARIDIGQMHSPILLLGSTVDEIWDASSAIDDIVSHYKGHYITFKKYHKTQVTC</sequence>
<gene>
    <name evidence="2" type="ORF">NCTC12958_00333</name>
</gene>
<dbReference type="GO" id="GO:0047617">
    <property type="term" value="F:fatty acyl-CoA hydrolase activity"/>
    <property type="evidence" value="ECO:0007669"/>
    <property type="project" value="TreeGrafter"/>
</dbReference>
<dbReference type="Gene3D" id="3.40.50.1820">
    <property type="entry name" value="alpha/beta hydrolase"/>
    <property type="match status" value="1"/>
</dbReference>
<evidence type="ECO:0000313" key="3">
    <source>
        <dbReference type="Proteomes" id="UP000249634"/>
    </source>
</evidence>
<organism evidence="2 3">
    <name type="scientific">Streptococcus thermophilus</name>
    <dbReference type="NCBI Taxonomy" id="1308"/>
    <lineage>
        <taxon>Bacteria</taxon>
        <taxon>Bacillati</taxon>
        <taxon>Bacillota</taxon>
        <taxon>Bacilli</taxon>
        <taxon>Lactobacillales</taxon>
        <taxon>Streptococcaceae</taxon>
        <taxon>Streptococcus</taxon>
    </lineage>
</organism>
<dbReference type="Proteomes" id="UP000249634">
    <property type="component" value="Chromosome 1"/>
</dbReference>
<dbReference type="PANTHER" id="PTHR10824">
    <property type="entry name" value="ACYL-COENZYME A THIOESTERASE-RELATED"/>
    <property type="match status" value="1"/>
</dbReference>
<dbReference type="EMBL" id="LS483339">
    <property type="protein sequence ID" value="SQF24163.1"/>
    <property type="molecule type" value="Genomic_DNA"/>
</dbReference>
<dbReference type="Pfam" id="PF08840">
    <property type="entry name" value="BAAT_C"/>
    <property type="match status" value="1"/>
</dbReference>
<accession>A0A2X3UZW5</accession>